<dbReference type="Proteomes" id="UP001159428">
    <property type="component" value="Unassembled WGS sequence"/>
</dbReference>
<dbReference type="AlphaFoldDB" id="A0AAU9WH90"/>
<sequence>MIKRTVHHLHFVMIIRNCIQSIIHWGCEVKSCFKFCVKCGNPTAQNSDDRSSSCEMMESHSSRTGCLEADLSTSDAVSSKEPVPKLDTFVKKKKDEQVSHFKRKNKKLKNEKDEPVTINIGIMRYVEEESMLKPQQGKSLPIRPKTADSEEVLKLAVAKQFLHNGNETVYSSVNSYKLLYPDGTEITFDYALKGLVDVISYGSDSEGD</sequence>
<accession>A0AAU9WH90</accession>
<protein>
    <submittedName>
        <fullName evidence="1">Uncharacterized protein</fullName>
    </submittedName>
</protein>
<keyword evidence="2" id="KW-1185">Reference proteome</keyword>
<dbReference type="EMBL" id="CALNXJ010000014">
    <property type="protein sequence ID" value="CAH3114575.1"/>
    <property type="molecule type" value="Genomic_DNA"/>
</dbReference>
<comment type="caution">
    <text evidence="1">The sequence shown here is derived from an EMBL/GenBank/DDBJ whole genome shotgun (WGS) entry which is preliminary data.</text>
</comment>
<organism evidence="1 2">
    <name type="scientific">Pocillopora meandrina</name>
    <dbReference type="NCBI Taxonomy" id="46732"/>
    <lineage>
        <taxon>Eukaryota</taxon>
        <taxon>Metazoa</taxon>
        <taxon>Cnidaria</taxon>
        <taxon>Anthozoa</taxon>
        <taxon>Hexacorallia</taxon>
        <taxon>Scleractinia</taxon>
        <taxon>Astrocoeniina</taxon>
        <taxon>Pocilloporidae</taxon>
        <taxon>Pocillopora</taxon>
    </lineage>
</organism>
<proteinExistence type="predicted"/>
<evidence type="ECO:0000313" key="1">
    <source>
        <dbReference type="EMBL" id="CAH3114575.1"/>
    </source>
</evidence>
<feature type="non-terminal residue" evidence="1">
    <location>
        <position position="208"/>
    </location>
</feature>
<evidence type="ECO:0000313" key="2">
    <source>
        <dbReference type="Proteomes" id="UP001159428"/>
    </source>
</evidence>
<name>A0AAU9WH90_9CNID</name>
<gene>
    <name evidence="1" type="ORF">PMEA_00005525</name>
</gene>
<reference evidence="1 2" key="1">
    <citation type="submission" date="2022-05" db="EMBL/GenBank/DDBJ databases">
        <authorList>
            <consortium name="Genoscope - CEA"/>
            <person name="William W."/>
        </authorList>
    </citation>
    <scope>NUCLEOTIDE SEQUENCE [LARGE SCALE GENOMIC DNA]</scope>
</reference>